<accession>A0A0D3J647</accession>
<organism evidence="1 2">
    <name type="scientific">Emiliania huxleyi (strain CCMP1516)</name>
    <dbReference type="NCBI Taxonomy" id="280463"/>
    <lineage>
        <taxon>Eukaryota</taxon>
        <taxon>Haptista</taxon>
        <taxon>Haptophyta</taxon>
        <taxon>Prymnesiophyceae</taxon>
        <taxon>Isochrysidales</taxon>
        <taxon>Noelaerhabdaceae</taxon>
        <taxon>Emiliania</taxon>
    </lineage>
</organism>
<dbReference type="RefSeq" id="XP_005771411.1">
    <property type="nucleotide sequence ID" value="XM_005771354.1"/>
</dbReference>
<dbReference type="KEGG" id="ehx:EMIHUDRAFT_243448"/>
<evidence type="ECO:0000313" key="2">
    <source>
        <dbReference type="Proteomes" id="UP000013827"/>
    </source>
</evidence>
<dbReference type="Proteomes" id="UP000013827">
    <property type="component" value="Unassembled WGS sequence"/>
</dbReference>
<dbReference type="EnsemblProtists" id="EOD18982">
    <property type="protein sequence ID" value="EOD18982"/>
    <property type="gene ID" value="EMIHUDRAFT_243448"/>
</dbReference>
<protein>
    <submittedName>
        <fullName evidence="1">Uncharacterized protein</fullName>
    </submittedName>
</protein>
<keyword evidence="2" id="KW-1185">Reference proteome</keyword>
<reference evidence="2" key="1">
    <citation type="journal article" date="2013" name="Nature">
        <title>Pan genome of the phytoplankton Emiliania underpins its global distribution.</title>
        <authorList>
            <person name="Read B.A."/>
            <person name="Kegel J."/>
            <person name="Klute M.J."/>
            <person name="Kuo A."/>
            <person name="Lefebvre S.C."/>
            <person name="Maumus F."/>
            <person name="Mayer C."/>
            <person name="Miller J."/>
            <person name="Monier A."/>
            <person name="Salamov A."/>
            <person name="Young J."/>
            <person name="Aguilar M."/>
            <person name="Claverie J.M."/>
            <person name="Frickenhaus S."/>
            <person name="Gonzalez K."/>
            <person name="Herman E.K."/>
            <person name="Lin Y.C."/>
            <person name="Napier J."/>
            <person name="Ogata H."/>
            <person name="Sarno A.F."/>
            <person name="Shmutz J."/>
            <person name="Schroeder D."/>
            <person name="de Vargas C."/>
            <person name="Verret F."/>
            <person name="von Dassow P."/>
            <person name="Valentin K."/>
            <person name="Van de Peer Y."/>
            <person name="Wheeler G."/>
            <person name="Dacks J.B."/>
            <person name="Delwiche C.F."/>
            <person name="Dyhrman S.T."/>
            <person name="Glockner G."/>
            <person name="John U."/>
            <person name="Richards T."/>
            <person name="Worden A.Z."/>
            <person name="Zhang X."/>
            <person name="Grigoriev I.V."/>
            <person name="Allen A.E."/>
            <person name="Bidle K."/>
            <person name="Borodovsky M."/>
            <person name="Bowler C."/>
            <person name="Brownlee C."/>
            <person name="Cock J.M."/>
            <person name="Elias M."/>
            <person name="Gladyshev V.N."/>
            <person name="Groth M."/>
            <person name="Guda C."/>
            <person name="Hadaegh A."/>
            <person name="Iglesias-Rodriguez M.D."/>
            <person name="Jenkins J."/>
            <person name="Jones B.M."/>
            <person name="Lawson T."/>
            <person name="Leese F."/>
            <person name="Lindquist E."/>
            <person name="Lobanov A."/>
            <person name="Lomsadze A."/>
            <person name="Malik S.B."/>
            <person name="Marsh M.E."/>
            <person name="Mackinder L."/>
            <person name="Mock T."/>
            <person name="Mueller-Roeber B."/>
            <person name="Pagarete A."/>
            <person name="Parker M."/>
            <person name="Probert I."/>
            <person name="Quesneville H."/>
            <person name="Raines C."/>
            <person name="Rensing S.A."/>
            <person name="Riano-Pachon D.M."/>
            <person name="Richier S."/>
            <person name="Rokitta S."/>
            <person name="Shiraiwa Y."/>
            <person name="Soanes D.M."/>
            <person name="van der Giezen M."/>
            <person name="Wahlund T.M."/>
            <person name="Williams B."/>
            <person name="Wilson W."/>
            <person name="Wolfe G."/>
            <person name="Wurch L.L."/>
        </authorList>
    </citation>
    <scope>NUCLEOTIDE SEQUENCE</scope>
</reference>
<dbReference type="AlphaFoldDB" id="A0A0D3J647"/>
<proteinExistence type="predicted"/>
<evidence type="ECO:0000313" key="1">
    <source>
        <dbReference type="EnsemblProtists" id="EOD18982"/>
    </source>
</evidence>
<dbReference type="HOGENOM" id="CLU_2643212_0_0_1"/>
<sequence length="77" mass="8718">MLNADPRHAACGRVVGLNKKMGHRALPNCAWYLNLVGHTVLHTAAYYFRHELPKTEPVAATLLSLDTTVREMRADWF</sequence>
<dbReference type="GeneID" id="17264526"/>
<name>A0A0D3J647_EMIH1</name>
<reference evidence="1" key="2">
    <citation type="submission" date="2024-10" db="UniProtKB">
        <authorList>
            <consortium name="EnsemblProtists"/>
        </authorList>
    </citation>
    <scope>IDENTIFICATION</scope>
</reference>
<dbReference type="PaxDb" id="2903-EOD18982"/>